<feature type="transmembrane region" description="Helical" evidence="1">
    <location>
        <begin position="51"/>
        <end position="70"/>
    </location>
</feature>
<dbReference type="EMBL" id="FRCP01000018">
    <property type="protein sequence ID" value="SHM82186.1"/>
    <property type="molecule type" value="Genomic_DNA"/>
</dbReference>
<keyword evidence="1" id="KW-1133">Transmembrane helix</keyword>
<dbReference type="AlphaFoldDB" id="A0A1M7LV77"/>
<keyword evidence="3" id="KW-1185">Reference proteome</keyword>
<dbReference type="STRING" id="1120996.SAMN02746066_03433"/>
<name>A0A1M7LV77_9FIRM</name>
<evidence type="ECO:0000313" key="3">
    <source>
        <dbReference type="Proteomes" id="UP000184038"/>
    </source>
</evidence>
<keyword evidence="1" id="KW-0812">Transmembrane</keyword>
<organism evidence="2 3">
    <name type="scientific">Anaerosporobacter mobilis DSM 15930</name>
    <dbReference type="NCBI Taxonomy" id="1120996"/>
    <lineage>
        <taxon>Bacteria</taxon>
        <taxon>Bacillati</taxon>
        <taxon>Bacillota</taxon>
        <taxon>Clostridia</taxon>
        <taxon>Lachnospirales</taxon>
        <taxon>Lachnospiraceae</taxon>
        <taxon>Anaerosporobacter</taxon>
    </lineage>
</organism>
<protein>
    <submittedName>
        <fullName evidence="2">Uncharacterized protein</fullName>
    </submittedName>
</protein>
<proteinExistence type="predicted"/>
<sequence>MEYIYGSERKYGAWKTSDASGCKRNERFDGIMESKGGGKVMLNRSSMLKKIVVFIGFMTISTILMMNYNITAKSKPTKGIDTNGNTWTYNKLVELPLANVRNLKR</sequence>
<gene>
    <name evidence="2" type="ORF">SAMN02746066_03433</name>
</gene>
<dbReference type="Proteomes" id="UP000184038">
    <property type="component" value="Unassembled WGS sequence"/>
</dbReference>
<evidence type="ECO:0000313" key="2">
    <source>
        <dbReference type="EMBL" id="SHM82186.1"/>
    </source>
</evidence>
<accession>A0A1M7LV77</accession>
<reference evidence="2 3" key="1">
    <citation type="submission" date="2016-11" db="EMBL/GenBank/DDBJ databases">
        <authorList>
            <person name="Jaros S."/>
            <person name="Januszkiewicz K."/>
            <person name="Wedrychowicz H."/>
        </authorList>
    </citation>
    <scope>NUCLEOTIDE SEQUENCE [LARGE SCALE GENOMIC DNA]</scope>
    <source>
        <strain evidence="2 3">DSM 15930</strain>
    </source>
</reference>
<keyword evidence="1" id="KW-0472">Membrane</keyword>
<evidence type="ECO:0000256" key="1">
    <source>
        <dbReference type="SAM" id="Phobius"/>
    </source>
</evidence>